<feature type="region of interest" description="Disordered" evidence="5">
    <location>
        <begin position="279"/>
        <end position="304"/>
    </location>
</feature>
<evidence type="ECO:0000256" key="3">
    <source>
        <dbReference type="ARBA" id="ARBA00022833"/>
    </source>
</evidence>
<dbReference type="GO" id="GO:0003677">
    <property type="term" value="F:DNA binding"/>
    <property type="evidence" value="ECO:0007669"/>
    <property type="project" value="InterPro"/>
</dbReference>
<evidence type="ECO:0000256" key="2">
    <source>
        <dbReference type="ARBA" id="ARBA00022771"/>
    </source>
</evidence>
<dbReference type="Pfam" id="PF02892">
    <property type="entry name" value="zf-BED"/>
    <property type="match status" value="1"/>
</dbReference>
<dbReference type="GO" id="GO:0008270">
    <property type="term" value="F:zinc ion binding"/>
    <property type="evidence" value="ECO:0007669"/>
    <property type="project" value="UniProtKB-KW"/>
</dbReference>
<dbReference type="AlphaFoldDB" id="A0A1B6E8Z6"/>
<protein>
    <recommendedName>
        <fullName evidence="6">BED-type domain-containing protein</fullName>
    </recommendedName>
</protein>
<dbReference type="SUPFAM" id="SSF57667">
    <property type="entry name" value="beta-beta-alpha zinc fingers"/>
    <property type="match status" value="1"/>
</dbReference>
<keyword evidence="3" id="KW-0862">Zinc</keyword>
<name>A0A1B6E8Z6_9HEMI</name>
<dbReference type="SMART" id="SM00614">
    <property type="entry name" value="ZnF_BED"/>
    <property type="match status" value="1"/>
</dbReference>
<feature type="domain" description="BED-type" evidence="6">
    <location>
        <begin position="13"/>
        <end position="56"/>
    </location>
</feature>
<keyword evidence="2 4" id="KW-0863">Zinc-finger</keyword>
<evidence type="ECO:0000256" key="1">
    <source>
        <dbReference type="ARBA" id="ARBA00022723"/>
    </source>
</evidence>
<organism evidence="7">
    <name type="scientific">Clastoptera arizonana</name>
    <name type="common">Arizona spittle bug</name>
    <dbReference type="NCBI Taxonomy" id="38151"/>
    <lineage>
        <taxon>Eukaryota</taxon>
        <taxon>Metazoa</taxon>
        <taxon>Ecdysozoa</taxon>
        <taxon>Arthropoda</taxon>
        <taxon>Hexapoda</taxon>
        <taxon>Insecta</taxon>
        <taxon>Pterygota</taxon>
        <taxon>Neoptera</taxon>
        <taxon>Paraneoptera</taxon>
        <taxon>Hemiptera</taxon>
        <taxon>Auchenorrhyncha</taxon>
        <taxon>Cercopoidea</taxon>
        <taxon>Clastopteridae</taxon>
        <taxon>Clastoptera</taxon>
    </lineage>
</organism>
<sequence length="304" mass="35017">MLEVEGKVKKVRPNTSEVWNHFTKANSNLAKCHYCRNLLSYKTTISNLRKHLQTKHGTSLVARPVPVEEEFENVEMEYEVDSNRIDEEETEEEIIHLSPMSPNKLILPKKSVTRTPMSIKTVMPTQKKLKVHQSGERGIMINEAMNILKHLSQTESGPEYEDEDEFTQFGKYLISQLRQLPLVNALQLLEKFQSLLTRERIILMSKSNDIDTGLKSCIQQHQCNQTQNCGRSYCVVENTFSQAQCNQCQKFGNQNTSQSAESIQHHGDNHVNQQVEVQSHDDESSCVTHSVEQQTDEEMYINHR</sequence>
<keyword evidence="1" id="KW-0479">Metal-binding</keyword>
<accession>A0A1B6E8Z6</accession>
<evidence type="ECO:0000256" key="4">
    <source>
        <dbReference type="PROSITE-ProRule" id="PRU00027"/>
    </source>
</evidence>
<dbReference type="EMBL" id="GEDC01002933">
    <property type="protein sequence ID" value="JAS34365.1"/>
    <property type="molecule type" value="Transcribed_RNA"/>
</dbReference>
<dbReference type="InterPro" id="IPR003656">
    <property type="entry name" value="Znf_BED"/>
</dbReference>
<evidence type="ECO:0000256" key="5">
    <source>
        <dbReference type="SAM" id="MobiDB-lite"/>
    </source>
</evidence>
<evidence type="ECO:0000259" key="6">
    <source>
        <dbReference type="PROSITE" id="PS50808"/>
    </source>
</evidence>
<dbReference type="InterPro" id="IPR036236">
    <property type="entry name" value="Znf_C2H2_sf"/>
</dbReference>
<reference evidence="7" key="1">
    <citation type="submission" date="2015-12" db="EMBL/GenBank/DDBJ databases">
        <title>De novo transcriptome assembly of four potential Pierce s Disease insect vectors from Arizona vineyards.</title>
        <authorList>
            <person name="Tassone E.E."/>
        </authorList>
    </citation>
    <scope>NUCLEOTIDE SEQUENCE</scope>
</reference>
<evidence type="ECO:0000313" key="7">
    <source>
        <dbReference type="EMBL" id="JAS34365.1"/>
    </source>
</evidence>
<feature type="compositionally biased region" description="Acidic residues" evidence="5">
    <location>
        <begin position="294"/>
        <end position="304"/>
    </location>
</feature>
<gene>
    <name evidence="7" type="ORF">g.13609</name>
</gene>
<dbReference type="PROSITE" id="PS50808">
    <property type="entry name" value="ZF_BED"/>
    <property type="match status" value="1"/>
</dbReference>
<proteinExistence type="predicted"/>